<evidence type="ECO:0000256" key="12">
    <source>
        <dbReference type="SAM" id="MobiDB-lite"/>
    </source>
</evidence>
<dbReference type="GO" id="GO:0003999">
    <property type="term" value="F:adenine phosphoribosyltransferase activity"/>
    <property type="evidence" value="ECO:0007669"/>
    <property type="project" value="UniProtKB-EC"/>
</dbReference>
<comment type="pathway">
    <text evidence="4 11">Purine metabolism; AMP biosynthesis via salvage pathway; AMP from adenine: step 1/1.</text>
</comment>
<dbReference type="SUPFAM" id="SSF53271">
    <property type="entry name" value="PRTase-like"/>
    <property type="match status" value="1"/>
</dbReference>
<gene>
    <name evidence="11" type="primary">apt</name>
    <name evidence="14" type="ORF">J2S67_000519</name>
</gene>
<evidence type="ECO:0000256" key="7">
    <source>
        <dbReference type="ARBA" id="ARBA00022490"/>
    </source>
</evidence>
<feature type="region of interest" description="Disordered" evidence="12">
    <location>
        <begin position="1"/>
        <end position="29"/>
    </location>
</feature>
<dbReference type="CDD" id="cd06223">
    <property type="entry name" value="PRTases_typeI"/>
    <property type="match status" value="1"/>
</dbReference>
<keyword evidence="9 11" id="KW-0808">Transferase</keyword>
<reference evidence="14" key="1">
    <citation type="submission" date="2023-07" db="EMBL/GenBank/DDBJ databases">
        <title>Sequencing the genomes of 1000 actinobacteria strains.</title>
        <authorList>
            <person name="Klenk H.-P."/>
        </authorList>
    </citation>
    <scope>NUCLEOTIDE SEQUENCE</scope>
    <source>
        <strain evidence="14">DSM 13068</strain>
    </source>
</reference>
<dbReference type="InterPro" id="IPR029057">
    <property type="entry name" value="PRTase-like"/>
</dbReference>
<keyword evidence="8 11" id="KW-0328">Glycosyltransferase</keyword>
<dbReference type="RefSeq" id="WP_310246035.1">
    <property type="nucleotide sequence ID" value="NZ_JAVDXX010000001.1"/>
</dbReference>
<evidence type="ECO:0000256" key="11">
    <source>
        <dbReference type="HAMAP-Rule" id="MF_00004"/>
    </source>
</evidence>
<keyword evidence="10 11" id="KW-0660">Purine salvage</keyword>
<evidence type="ECO:0000256" key="6">
    <source>
        <dbReference type="ARBA" id="ARBA00011893"/>
    </source>
</evidence>
<comment type="function">
    <text evidence="2 11">Catalyzes a salvage reaction resulting in the formation of AMP, that is energically less costly than de novo synthesis.</text>
</comment>
<evidence type="ECO:0000256" key="4">
    <source>
        <dbReference type="ARBA" id="ARBA00004659"/>
    </source>
</evidence>
<proteinExistence type="inferred from homology"/>
<evidence type="ECO:0000256" key="5">
    <source>
        <dbReference type="ARBA" id="ARBA00008391"/>
    </source>
</evidence>
<evidence type="ECO:0000259" key="13">
    <source>
        <dbReference type="Pfam" id="PF00156"/>
    </source>
</evidence>
<dbReference type="PANTHER" id="PTHR32315">
    <property type="entry name" value="ADENINE PHOSPHORIBOSYLTRANSFERASE"/>
    <property type="match status" value="1"/>
</dbReference>
<feature type="domain" description="Phosphoribosyltransferase" evidence="13">
    <location>
        <begin position="77"/>
        <end position="190"/>
    </location>
</feature>
<dbReference type="Pfam" id="PF00156">
    <property type="entry name" value="Pribosyltran"/>
    <property type="match status" value="1"/>
</dbReference>
<evidence type="ECO:0000313" key="15">
    <source>
        <dbReference type="Proteomes" id="UP001180715"/>
    </source>
</evidence>
<dbReference type="PANTHER" id="PTHR32315:SF3">
    <property type="entry name" value="ADENINE PHOSPHORIBOSYLTRANSFERASE"/>
    <property type="match status" value="1"/>
</dbReference>
<comment type="subunit">
    <text evidence="11">Homodimer.</text>
</comment>
<dbReference type="NCBIfam" id="NF002634">
    <property type="entry name" value="PRK02304.1-3"/>
    <property type="match status" value="1"/>
</dbReference>
<keyword evidence="15" id="KW-1185">Reference proteome</keyword>
<comment type="catalytic activity">
    <reaction evidence="1 11">
        <text>AMP + diphosphate = 5-phospho-alpha-D-ribose 1-diphosphate + adenine</text>
        <dbReference type="Rhea" id="RHEA:16609"/>
        <dbReference type="ChEBI" id="CHEBI:16708"/>
        <dbReference type="ChEBI" id="CHEBI:33019"/>
        <dbReference type="ChEBI" id="CHEBI:58017"/>
        <dbReference type="ChEBI" id="CHEBI:456215"/>
        <dbReference type="EC" id="2.4.2.7"/>
    </reaction>
</comment>
<dbReference type="NCBIfam" id="NF002636">
    <property type="entry name" value="PRK02304.1-5"/>
    <property type="match status" value="1"/>
</dbReference>
<dbReference type="Gene3D" id="3.40.50.2020">
    <property type="match status" value="1"/>
</dbReference>
<evidence type="ECO:0000256" key="9">
    <source>
        <dbReference type="ARBA" id="ARBA00022679"/>
    </source>
</evidence>
<evidence type="ECO:0000256" key="10">
    <source>
        <dbReference type="ARBA" id="ARBA00022726"/>
    </source>
</evidence>
<keyword evidence="7 11" id="KW-0963">Cytoplasm</keyword>
<feature type="compositionally biased region" description="Basic and acidic residues" evidence="12">
    <location>
        <begin position="7"/>
        <end position="25"/>
    </location>
</feature>
<sequence length="202" mass="21331">MSQPAQMRERTQAGDAASEPRKPVEEPVGESIEQLLDRLCAIIPDHPEPGITFRDLTPVFADAEGLHRVVDALAEPFAGQFDAVAGLEARGFLLASAVAYAAGVGLMTVRKGGKLPREVYSREYQLEYGTASLEVHRDALPKGGRVLLVDDVLATGGTAAAAASLVEQVGGTVAGVAVVLELDGLGGREKLDPWKVHALQRV</sequence>
<evidence type="ECO:0000256" key="3">
    <source>
        <dbReference type="ARBA" id="ARBA00004496"/>
    </source>
</evidence>
<dbReference type="EMBL" id="JAVDXX010000001">
    <property type="protein sequence ID" value="MDR7293251.1"/>
    <property type="molecule type" value="Genomic_DNA"/>
</dbReference>
<comment type="subcellular location">
    <subcellularLocation>
        <location evidence="3 11">Cytoplasm</location>
    </subcellularLocation>
</comment>
<comment type="similarity">
    <text evidence="5 11">Belongs to the purine/pyrimidine phosphoribosyltransferase family.</text>
</comment>
<name>A0ABU1YZS0_9MICC</name>
<evidence type="ECO:0000256" key="2">
    <source>
        <dbReference type="ARBA" id="ARBA00003968"/>
    </source>
</evidence>
<protein>
    <recommendedName>
        <fullName evidence="6 11">Adenine phosphoribosyltransferase</fullName>
        <shortName evidence="11">APRT</shortName>
        <ecNumber evidence="6 11">2.4.2.7</ecNumber>
    </recommendedName>
</protein>
<dbReference type="InterPro" id="IPR000836">
    <property type="entry name" value="PRTase_dom"/>
</dbReference>
<evidence type="ECO:0000256" key="1">
    <source>
        <dbReference type="ARBA" id="ARBA00000868"/>
    </source>
</evidence>
<organism evidence="14 15">
    <name type="scientific">Pseudoglutamicibacter albus</name>
    <dbReference type="NCBI Taxonomy" id="98671"/>
    <lineage>
        <taxon>Bacteria</taxon>
        <taxon>Bacillati</taxon>
        <taxon>Actinomycetota</taxon>
        <taxon>Actinomycetes</taxon>
        <taxon>Micrococcales</taxon>
        <taxon>Micrococcaceae</taxon>
        <taxon>Pseudoglutamicibacter</taxon>
    </lineage>
</organism>
<dbReference type="Proteomes" id="UP001180715">
    <property type="component" value="Unassembled WGS sequence"/>
</dbReference>
<dbReference type="HAMAP" id="MF_00004">
    <property type="entry name" value="Aden_phosphoribosyltr"/>
    <property type="match status" value="1"/>
</dbReference>
<comment type="caution">
    <text evidence="14">The sequence shown here is derived from an EMBL/GenBank/DDBJ whole genome shotgun (WGS) entry which is preliminary data.</text>
</comment>
<dbReference type="InterPro" id="IPR050054">
    <property type="entry name" value="UPRTase/APRTase"/>
</dbReference>
<dbReference type="EC" id="2.4.2.7" evidence="6 11"/>
<accession>A0ABU1YZS0</accession>
<evidence type="ECO:0000313" key="14">
    <source>
        <dbReference type="EMBL" id="MDR7293251.1"/>
    </source>
</evidence>
<evidence type="ECO:0000256" key="8">
    <source>
        <dbReference type="ARBA" id="ARBA00022676"/>
    </source>
</evidence>
<dbReference type="InterPro" id="IPR005764">
    <property type="entry name" value="Ade_phspho_trans"/>
</dbReference>